<keyword evidence="1" id="KW-0472">Membrane</keyword>
<gene>
    <name evidence="2" type="ORF">C798_20045</name>
</gene>
<dbReference type="Pfam" id="PF04657">
    <property type="entry name" value="DMT_YdcZ"/>
    <property type="match status" value="1"/>
</dbReference>
<reference evidence="2 3" key="1">
    <citation type="journal article" date="2012" name="J. Bacteriol.">
        <title>Genome sequence of the pathogenic Herbaspirillum seropedicae strain Os34, isolated from rice roots.</title>
        <authorList>
            <person name="Ye W."/>
            <person name="Ye S."/>
            <person name="Liu J."/>
            <person name="Chang S."/>
            <person name="Chen M."/>
            <person name="Zhu B."/>
            <person name="Guo L."/>
            <person name="An Q."/>
        </authorList>
    </citation>
    <scope>NUCLEOTIDE SEQUENCE [LARGE SCALE GENOMIC DNA]</scope>
    <source>
        <strain evidence="2 3">Os34</strain>
    </source>
</reference>
<evidence type="ECO:0000313" key="3">
    <source>
        <dbReference type="Proteomes" id="UP000501648"/>
    </source>
</evidence>
<feature type="transmembrane region" description="Helical" evidence="1">
    <location>
        <begin position="102"/>
        <end position="123"/>
    </location>
</feature>
<dbReference type="EMBL" id="CP008956">
    <property type="protein sequence ID" value="QJQ02440.1"/>
    <property type="molecule type" value="Genomic_DNA"/>
</dbReference>
<dbReference type="PANTHER" id="PTHR34821">
    <property type="entry name" value="INNER MEMBRANE PROTEIN YDCZ"/>
    <property type="match status" value="1"/>
</dbReference>
<dbReference type="InterPro" id="IPR006750">
    <property type="entry name" value="YdcZ"/>
</dbReference>
<sequence length="164" mass="17211">MLRWTALSTLLPMLLAIAAGVAVPFQAAANAALGRELGHPLWATLMSLAISVLVLLPVMMSMHVTAPDWGAALHGPAWRWLGGVAGVIYISIALILTPRLGAAGFIVSVIVGQMLASLLIDHFGLLGMAQRPINLGRLSGIMLMVAGMAITQMYSVRATPGAEY</sequence>
<keyword evidence="1" id="KW-0812">Transmembrane</keyword>
<dbReference type="Proteomes" id="UP000501648">
    <property type="component" value="Chromosome"/>
</dbReference>
<feature type="transmembrane region" description="Helical" evidence="1">
    <location>
        <begin position="135"/>
        <end position="154"/>
    </location>
</feature>
<dbReference type="PANTHER" id="PTHR34821:SF2">
    <property type="entry name" value="INNER MEMBRANE PROTEIN YDCZ"/>
    <property type="match status" value="1"/>
</dbReference>
<dbReference type="AlphaFoldDB" id="A0A6M3ZX20"/>
<feature type="transmembrane region" description="Helical" evidence="1">
    <location>
        <begin position="41"/>
        <end position="65"/>
    </location>
</feature>
<feature type="transmembrane region" description="Helical" evidence="1">
    <location>
        <begin position="77"/>
        <end position="96"/>
    </location>
</feature>
<keyword evidence="1" id="KW-1133">Transmembrane helix</keyword>
<dbReference type="GO" id="GO:0005886">
    <property type="term" value="C:plasma membrane"/>
    <property type="evidence" value="ECO:0007669"/>
    <property type="project" value="TreeGrafter"/>
</dbReference>
<evidence type="ECO:0000313" key="2">
    <source>
        <dbReference type="EMBL" id="QJQ02440.1"/>
    </source>
</evidence>
<organism evidence="2 3">
    <name type="scientific">Herbaspirillum rubrisubalbicans Os34</name>
    <dbReference type="NCBI Taxonomy" id="1235827"/>
    <lineage>
        <taxon>Bacteria</taxon>
        <taxon>Pseudomonadati</taxon>
        <taxon>Pseudomonadota</taxon>
        <taxon>Betaproteobacteria</taxon>
        <taxon>Burkholderiales</taxon>
        <taxon>Oxalobacteraceae</taxon>
        <taxon>Herbaspirillum</taxon>
    </lineage>
</organism>
<proteinExistence type="predicted"/>
<accession>A0A6M3ZX20</accession>
<protein>
    <submittedName>
        <fullName evidence="2">EamA-like transporter family protein</fullName>
    </submittedName>
</protein>
<evidence type="ECO:0000256" key="1">
    <source>
        <dbReference type="SAM" id="Phobius"/>
    </source>
</evidence>
<name>A0A6M3ZX20_9BURK</name>